<dbReference type="Gramene" id="Solyc03g013020.1.1">
    <property type="protein sequence ID" value="Solyc03g013020.1.1.1"/>
    <property type="gene ID" value="Solyc03g013020.1"/>
</dbReference>
<sequence length="67" mass="7466">MHSEPSELFNISTLLCQADRNRNPSPLGQTPGLAQMDNILILDGCMSFIQKSFVSPLIYVCHLSSVW</sequence>
<dbReference type="PaxDb" id="4081-Solyc03g013020.1.1"/>
<accession>A0A3Q7FGJ2</accession>
<protein>
    <submittedName>
        <fullName evidence="1">Uncharacterized protein</fullName>
    </submittedName>
</protein>
<proteinExistence type="predicted"/>
<organism evidence="1">
    <name type="scientific">Solanum lycopersicum</name>
    <name type="common">Tomato</name>
    <name type="synonym">Lycopersicon esculentum</name>
    <dbReference type="NCBI Taxonomy" id="4081"/>
    <lineage>
        <taxon>Eukaryota</taxon>
        <taxon>Viridiplantae</taxon>
        <taxon>Streptophyta</taxon>
        <taxon>Embryophyta</taxon>
        <taxon>Tracheophyta</taxon>
        <taxon>Spermatophyta</taxon>
        <taxon>Magnoliopsida</taxon>
        <taxon>eudicotyledons</taxon>
        <taxon>Gunneridae</taxon>
        <taxon>Pentapetalae</taxon>
        <taxon>asterids</taxon>
        <taxon>lamiids</taxon>
        <taxon>Solanales</taxon>
        <taxon>Solanaceae</taxon>
        <taxon>Solanoideae</taxon>
        <taxon>Solaneae</taxon>
        <taxon>Solanum</taxon>
        <taxon>Solanum subgen. Lycopersicon</taxon>
    </lineage>
</organism>
<dbReference type="InParanoid" id="A0A3Q7FGJ2"/>
<dbReference type="EnsemblPlants" id="Solyc03g013020.1.1">
    <property type="protein sequence ID" value="Solyc03g013020.1.1.1"/>
    <property type="gene ID" value="Solyc03g013020.1"/>
</dbReference>
<reference evidence="1" key="1">
    <citation type="journal article" date="2012" name="Nature">
        <title>The tomato genome sequence provides insights into fleshy fruit evolution.</title>
        <authorList>
            <consortium name="Tomato Genome Consortium"/>
        </authorList>
    </citation>
    <scope>NUCLEOTIDE SEQUENCE [LARGE SCALE GENOMIC DNA]</scope>
    <source>
        <strain evidence="1">cv. Heinz 1706</strain>
    </source>
</reference>
<name>A0A3Q7FGJ2_SOLLC</name>
<reference evidence="1" key="2">
    <citation type="submission" date="2019-01" db="UniProtKB">
        <authorList>
            <consortium name="EnsemblPlants"/>
        </authorList>
    </citation>
    <scope>IDENTIFICATION</scope>
    <source>
        <strain evidence="1">cv. Heinz 1706</strain>
    </source>
</reference>
<dbReference type="Proteomes" id="UP000004994">
    <property type="component" value="Chromosome 3"/>
</dbReference>
<evidence type="ECO:0000313" key="1">
    <source>
        <dbReference type="EnsemblPlants" id="Solyc03g013020.1.1.1"/>
    </source>
</evidence>
<keyword evidence="2" id="KW-1185">Reference proteome</keyword>
<evidence type="ECO:0000313" key="2">
    <source>
        <dbReference type="Proteomes" id="UP000004994"/>
    </source>
</evidence>
<dbReference type="AlphaFoldDB" id="A0A3Q7FGJ2"/>